<name>A0ACB7SMI8_HYAAI</name>
<evidence type="ECO:0000313" key="1">
    <source>
        <dbReference type="EMBL" id="KAH6935246.1"/>
    </source>
</evidence>
<reference evidence="1" key="1">
    <citation type="submission" date="2020-05" db="EMBL/GenBank/DDBJ databases">
        <title>Large-scale comparative analyses of tick genomes elucidate their genetic diversity and vector capacities.</title>
        <authorList>
            <person name="Jia N."/>
            <person name="Wang J."/>
            <person name="Shi W."/>
            <person name="Du L."/>
            <person name="Sun Y."/>
            <person name="Zhan W."/>
            <person name="Jiang J."/>
            <person name="Wang Q."/>
            <person name="Zhang B."/>
            <person name="Ji P."/>
            <person name="Sakyi L.B."/>
            <person name="Cui X."/>
            <person name="Yuan T."/>
            <person name="Jiang B."/>
            <person name="Yang W."/>
            <person name="Lam T.T.-Y."/>
            <person name="Chang Q."/>
            <person name="Ding S."/>
            <person name="Wang X."/>
            <person name="Zhu J."/>
            <person name="Ruan X."/>
            <person name="Zhao L."/>
            <person name="Wei J."/>
            <person name="Que T."/>
            <person name="Du C."/>
            <person name="Cheng J."/>
            <person name="Dai P."/>
            <person name="Han X."/>
            <person name="Huang E."/>
            <person name="Gao Y."/>
            <person name="Liu J."/>
            <person name="Shao H."/>
            <person name="Ye R."/>
            <person name="Li L."/>
            <person name="Wei W."/>
            <person name="Wang X."/>
            <person name="Wang C."/>
            <person name="Yang T."/>
            <person name="Huo Q."/>
            <person name="Li W."/>
            <person name="Guo W."/>
            <person name="Chen H."/>
            <person name="Zhou L."/>
            <person name="Ni X."/>
            <person name="Tian J."/>
            <person name="Zhou Y."/>
            <person name="Sheng Y."/>
            <person name="Liu T."/>
            <person name="Pan Y."/>
            <person name="Xia L."/>
            <person name="Li J."/>
            <person name="Zhao F."/>
            <person name="Cao W."/>
        </authorList>
    </citation>
    <scope>NUCLEOTIDE SEQUENCE</scope>
    <source>
        <strain evidence="1">Hyas-2018</strain>
    </source>
</reference>
<protein>
    <submittedName>
        <fullName evidence="1">Uncharacterized protein</fullName>
    </submittedName>
</protein>
<gene>
    <name evidence="1" type="ORF">HPB50_004815</name>
</gene>
<evidence type="ECO:0000313" key="2">
    <source>
        <dbReference type="Proteomes" id="UP000821845"/>
    </source>
</evidence>
<keyword evidence="2" id="KW-1185">Reference proteome</keyword>
<dbReference type="Proteomes" id="UP000821845">
    <property type="component" value="Chromosome 3"/>
</dbReference>
<accession>A0ACB7SMI8</accession>
<dbReference type="EMBL" id="CM023483">
    <property type="protein sequence ID" value="KAH6935246.1"/>
    <property type="molecule type" value="Genomic_DNA"/>
</dbReference>
<proteinExistence type="predicted"/>
<comment type="caution">
    <text evidence="1">The sequence shown here is derived from an EMBL/GenBank/DDBJ whole genome shotgun (WGS) entry which is preliminary data.</text>
</comment>
<sequence length="293" mass="32804">MFERLKQERPGALEKVTAIGGDLTQPGLGLSASDWATLVDNVSVVFHSGATVKFEEPLRSTENYTKGVNKELLFGHPNTYSLTKNFAESLVLDERGNIPVAIVRPSIVTAALSEPLPLGLGLLPSIITEKNHLTDIVPVDIVANTLICVAWHTSTRPTHVKVYHCASGTLQQHTWGDLFDAMQKSILRYPLPNAMCYPKFSVTNSHLWPNVNLYCLRYLPALVADLFPALLKRETRFVKLFQNARKSTDVAEYFMSRGWLFRIDNVVRLSRDLTPKDKQASLEMDNAEIANRI</sequence>
<organism evidence="1 2">
    <name type="scientific">Hyalomma asiaticum</name>
    <name type="common">Tick</name>
    <dbReference type="NCBI Taxonomy" id="266040"/>
    <lineage>
        <taxon>Eukaryota</taxon>
        <taxon>Metazoa</taxon>
        <taxon>Ecdysozoa</taxon>
        <taxon>Arthropoda</taxon>
        <taxon>Chelicerata</taxon>
        <taxon>Arachnida</taxon>
        <taxon>Acari</taxon>
        <taxon>Parasitiformes</taxon>
        <taxon>Ixodida</taxon>
        <taxon>Ixodoidea</taxon>
        <taxon>Ixodidae</taxon>
        <taxon>Hyalomminae</taxon>
        <taxon>Hyalomma</taxon>
    </lineage>
</organism>